<dbReference type="Proteomes" id="UP000606463">
    <property type="component" value="Unassembled WGS sequence"/>
</dbReference>
<evidence type="ECO:0000256" key="3">
    <source>
        <dbReference type="ARBA" id="ARBA00022475"/>
    </source>
</evidence>
<evidence type="ECO:0000313" key="10">
    <source>
        <dbReference type="EMBL" id="HIP98773.1"/>
    </source>
</evidence>
<keyword evidence="5 8" id="KW-0812">Transmembrane</keyword>
<evidence type="ECO:0000256" key="8">
    <source>
        <dbReference type="SAM" id="Phobius"/>
    </source>
</evidence>
<dbReference type="InterPro" id="IPR018076">
    <property type="entry name" value="T2SS_GspF_dom"/>
</dbReference>
<reference evidence="10" key="1">
    <citation type="journal article" date="2020" name="ISME J.">
        <title>Gammaproteobacteria mediating utilization of methyl-, sulfur- and petroleum organic compounds in deep ocean hydrothermal plumes.</title>
        <authorList>
            <person name="Zhou Z."/>
            <person name="Liu Y."/>
            <person name="Pan J."/>
            <person name="Cron B.R."/>
            <person name="Toner B.M."/>
            <person name="Anantharaman K."/>
            <person name="Breier J.A."/>
            <person name="Dick G.J."/>
            <person name="Li M."/>
        </authorList>
    </citation>
    <scope>NUCLEOTIDE SEQUENCE</scope>
    <source>
        <strain evidence="10">SZUA-1501</strain>
    </source>
</reference>
<comment type="caution">
    <text evidence="10">The sequence shown here is derived from an EMBL/GenBank/DDBJ whole genome shotgun (WGS) entry which is preliminary data.</text>
</comment>
<accession>A0A9D0YQP4</accession>
<evidence type="ECO:0000256" key="5">
    <source>
        <dbReference type="ARBA" id="ARBA00022692"/>
    </source>
</evidence>
<keyword evidence="7 8" id="KW-0472">Membrane</keyword>
<dbReference type="Pfam" id="PF00482">
    <property type="entry name" value="T2SSF"/>
    <property type="match status" value="2"/>
</dbReference>
<proteinExistence type="inferred from homology"/>
<evidence type="ECO:0000256" key="4">
    <source>
        <dbReference type="ARBA" id="ARBA00022519"/>
    </source>
</evidence>
<gene>
    <name evidence="10" type="ORF">EYH37_05385</name>
</gene>
<dbReference type="PANTHER" id="PTHR30012:SF0">
    <property type="entry name" value="TYPE II SECRETION SYSTEM PROTEIN F-RELATED"/>
    <property type="match status" value="1"/>
</dbReference>
<dbReference type="GO" id="GO:0005886">
    <property type="term" value="C:plasma membrane"/>
    <property type="evidence" value="ECO:0007669"/>
    <property type="project" value="UniProtKB-SubCell"/>
</dbReference>
<sequence length="425" mass="48156">MPKFEYYAIDKNGKRVADVLEAPNKSEAFRELTKAGLVVVRLREVEGKKKKTKREETPIERNPADGDNRPFWQIEISLTPSKVTYKDLAILSKQLAALVEAGVGLVDALELVAESIDNPYLKKELVKIAEEIRSGERFSTALKKRKKFDDFFVSMVEVGEETGQLDLVLKRASEYYKRISEIINKIKSASFYPGFVFTAAVLITFGIIYFLVPTFAQIYKSLGGELPAPTQMLINISNWLQQNILYFLGGIIVFIAFFGLLYRFVPRFRWAVHWLLLRLPLFGQLFVKGALAKFSRTFATLFSAGVSIERALELSSKVVGNMVYQEALEKIRDSVLQGEPLWRAFEKTGKFPRMLIAMLKIGEETGQLDNMLESLADFYEDEVKATIDGLISMIEPLMMVVIGSIVGFILIALYLPIFRMGELIH</sequence>
<feature type="domain" description="Type II secretion system protein GspF" evidence="9">
    <location>
        <begin position="92"/>
        <end position="213"/>
    </location>
</feature>
<evidence type="ECO:0000256" key="6">
    <source>
        <dbReference type="ARBA" id="ARBA00022989"/>
    </source>
</evidence>
<dbReference type="PRINTS" id="PR00812">
    <property type="entry name" value="BCTERIALGSPF"/>
</dbReference>
<evidence type="ECO:0000256" key="2">
    <source>
        <dbReference type="ARBA" id="ARBA00005745"/>
    </source>
</evidence>
<keyword evidence="3" id="KW-1003">Cell membrane</keyword>
<evidence type="ECO:0000259" key="9">
    <source>
        <dbReference type="Pfam" id="PF00482"/>
    </source>
</evidence>
<organism evidence="10 11">
    <name type="scientific">Aquifex aeolicus</name>
    <dbReference type="NCBI Taxonomy" id="63363"/>
    <lineage>
        <taxon>Bacteria</taxon>
        <taxon>Pseudomonadati</taxon>
        <taxon>Aquificota</taxon>
        <taxon>Aquificia</taxon>
        <taxon>Aquificales</taxon>
        <taxon>Aquificaceae</taxon>
        <taxon>Aquifex</taxon>
    </lineage>
</organism>
<evidence type="ECO:0000313" key="11">
    <source>
        <dbReference type="Proteomes" id="UP000606463"/>
    </source>
</evidence>
<keyword evidence="6 8" id="KW-1133">Transmembrane helix</keyword>
<dbReference type="InterPro" id="IPR003004">
    <property type="entry name" value="GspF/PilC"/>
</dbReference>
<feature type="transmembrane region" description="Helical" evidence="8">
    <location>
        <begin position="397"/>
        <end position="417"/>
    </location>
</feature>
<dbReference type="InterPro" id="IPR042094">
    <property type="entry name" value="T2SS_GspF_sf"/>
</dbReference>
<dbReference type="PANTHER" id="PTHR30012">
    <property type="entry name" value="GENERAL SECRETION PATHWAY PROTEIN"/>
    <property type="match status" value="1"/>
</dbReference>
<feature type="transmembrane region" description="Helical" evidence="8">
    <location>
        <begin position="244"/>
        <end position="265"/>
    </location>
</feature>
<dbReference type="AlphaFoldDB" id="A0A9D0YQP4"/>
<keyword evidence="4" id="KW-0997">Cell inner membrane</keyword>
<dbReference type="FunFam" id="1.20.81.30:FF:000001">
    <property type="entry name" value="Type II secretion system protein F"/>
    <property type="match status" value="2"/>
</dbReference>
<dbReference type="Gene3D" id="1.20.81.30">
    <property type="entry name" value="Type II secretion system (T2SS), domain F"/>
    <property type="match status" value="2"/>
</dbReference>
<name>A0A9D0YQP4_AQUAO</name>
<dbReference type="EMBL" id="DQVE01000055">
    <property type="protein sequence ID" value="HIP98773.1"/>
    <property type="molecule type" value="Genomic_DNA"/>
</dbReference>
<comment type="subcellular location">
    <subcellularLocation>
        <location evidence="1">Cell inner membrane</location>
        <topology evidence="1">Multi-pass membrane protein</topology>
    </subcellularLocation>
</comment>
<evidence type="ECO:0000256" key="1">
    <source>
        <dbReference type="ARBA" id="ARBA00004429"/>
    </source>
</evidence>
<comment type="similarity">
    <text evidence="2">Belongs to the GSP F family.</text>
</comment>
<evidence type="ECO:0000256" key="7">
    <source>
        <dbReference type="ARBA" id="ARBA00023136"/>
    </source>
</evidence>
<feature type="domain" description="Type II secretion system protein GspF" evidence="9">
    <location>
        <begin position="294"/>
        <end position="416"/>
    </location>
</feature>
<protein>
    <submittedName>
        <fullName evidence="10">Type II secretion system F family protein</fullName>
    </submittedName>
</protein>
<feature type="transmembrane region" description="Helical" evidence="8">
    <location>
        <begin position="191"/>
        <end position="212"/>
    </location>
</feature>